<comment type="caution">
    <text evidence="3">The sequence shown here is derived from an EMBL/GenBank/DDBJ whole genome shotgun (WGS) entry which is preliminary data.</text>
</comment>
<sequence>MPRRIASLAAAAVLALATAGCGDDDPVRLTDLQASQGSVASASPSVPPPAPSPSAPAEALDAKAVVDALKAAGLPLTAIAEQDENTDPNDKLGRPGGYTSRASADVPGGAKNGDKYSIDRGLVVEVFATVEDADARSKYIQDTLKQMQVLGTEYHYRAADKRILVRLTGKVKPSQAKKFEAAVTTL</sequence>
<name>A0ABQ5RAD4_9ACTN</name>
<dbReference type="EMBL" id="BSDI01000088">
    <property type="protein sequence ID" value="GLI03533.1"/>
    <property type="molecule type" value="Genomic_DNA"/>
</dbReference>
<feature type="signal peptide" evidence="2">
    <location>
        <begin position="1"/>
        <end position="19"/>
    </location>
</feature>
<keyword evidence="2" id="KW-0732">Signal</keyword>
<proteinExistence type="predicted"/>
<gene>
    <name evidence="3" type="ORF">Pa4123_88110</name>
</gene>
<feature type="compositionally biased region" description="Low complexity" evidence="1">
    <location>
        <begin position="34"/>
        <end position="44"/>
    </location>
</feature>
<feature type="chain" id="PRO_5045990663" description="Lipoprotein" evidence="2">
    <location>
        <begin position="20"/>
        <end position="186"/>
    </location>
</feature>
<accession>A0ABQ5RAD4</accession>
<organism evidence="3 4">
    <name type="scientific">Phytohabitans aurantiacus</name>
    <dbReference type="NCBI Taxonomy" id="3016789"/>
    <lineage>
        <taxon>Bacteria</taxon>
        <taxon>Bacillati</taxon>
        <taxon>Actinomycetota</taxon>
        <taxon>Actinomycetes</taxon>
        <taxon>Micromonosporales</taxon>
        <taxon>Micromonosporaceae</taxon>
    </lineage>
</organism>
<dbReference type="Proteomes" id="UP001144280">
    <property type="component" value="Unassembled WGS sequence"/>
</dbReference>
<evidence type="ECO:0000313" key="3">
    <source>
        <dbReference type="EMBL" id="GLI03533.1"/>
    </source>
</evidence>
<dbReference type="PROSITE" id="PS51257">
    <property type="entry name" value="PROKAR_LIPOPROTEIN"/>
    <property type="match status" value="1"/>
</dbReference>
<feature type="region of interest" description="Disordered" evidence="1">
    <location>
        <begin position="79"/>
        <end position="111"/>
    </location>
</feature>
<protein>
    <recommendedName>
        <fullName evidence="5">Lipoprotein</fullName>
    </recommendedName>
</protein>
<evidence type="ECO:0000256" key="1">
    <source>
        <dbReference type="SAM" id="MobiDB-lite"/>
    </source>
</evidence>
<reference evidence="3" key="1">
    <citation type="submission" date="2022-12" db="EMBL/GenBank/DDBJ databases">
        <title>New Phytohabitans aurantiacus sp. RD004123 nov., an actinomycete isolated from soil.</title>
        <authorList>
            <person name="Triningsih D.W."/>
            <person name="Harunari E."/>
            <person name="Igarashi Y."/>
        </authorList>
    </citation>
    <scope>NUCLEOTIDE SEQUENCE</scope>
    <source>
        <strain evidence="3">RD004123</strain>
    </source>
</reference>
<feature type="compositionally biased region" description="Pro residues" evidence="1">
    <location>
        <begin position="45"/>
        <end position="54"/>
    </location>
</feature>
<dbReference type="RefSeq" id="WP_281905833.1">
    <property type="nucleotide sequence ID" value="NZ_BSDI01000088.1"/>
</dbReference>
<keyword evidence="4" id="KW-1185">Reference proteome</keyword>
<feature type="region of interest" description="Disordered" evidence="1">
    <location>
        <begin position="24"/>
        <end position="58"/>
    </location>
</feature>
<evidence type="ECO:0000256" key="2">
    <source>
        <dbReference type="SAM" id="SignalP"/>
    </source>
</evidence>
<evidence type="ECO:0008006" key="5">
    <source>
        <dbReference type="Google" id="ProtNLM"/>
    </source>
</evidence>
<evidence type="ECO:0000313" key="4">
    <source>
        <dbReference type="Proteomes" id="UP001144280"/>
    </source>
</evidence>